<dbReference type="AlphaFoldDB" id="A0A367EXF5"/>
<comment type="caution">
    <text evidence="2">The sequence shown here is derived from an EMBL/GenBank/DDBJ whole genome shotgun (WGS) entry which is preliminary data.</text>
</comment>
<dbReference type="SUPFAM" id="SSF52266">
    <property type="entry name" value="SGNH hydrolase"/>
    <property type="match status" value="1"/>
</dbReference>
<evidence type="ECO:0000313" key="2">
    <source>
        <dbReference type="EMBL" id="RCG22804.1"/>
    </source>
</evidence>
<organism evidence="2 3">
    <name type="scientific">Sphaerisporangium album</name>
    <dbReference type="NCBI Taxonomy" id="509200"/>
    <lineage>
        <taxon>Bacteria</taxon>
        <taxon>Bacillati</taxon>
        <taxon>Actinomycetota</taxon>
        <taxon>Actinomycetes</taxon>
        <taxon>Streptosporangiales</taxon>
        <taxon>Streptosporangiaceae</taxon>
        <taxon>Sphaerisporangium</taxon>
    </lineage>
</organism>
<evidence type="ECO:0000313" key="3">
    <source>
        <dbReference type="Proteomes" id="UP000253094"/>
    </source>
</evidence>
<protein>
    <submittedName>
        <fullName evidence="2">SGNH/GDSL hydrolase family protein</fullName>
    </submittedName>
</protein>
<dbReference type="Gene3D" id="3.40.50.1110">
    <property type="entry name" value="SGNH hydrolase"/>
    <property type="match status" value="1"/>
</dbReference>
<name>A0A367EXF5_9ACTN</name>
<gene>
    <name evidence="2" type="ORF">DQ384_34990</name>
</gene>
<sequence>MPARRGESHAKRERRPSTGVASLSMFSGYAHQRFRSRRFGTAVTILATAATSAVALDVASASGVPGTHTALAAPWRAGSPLVAGSPGGTGSPGAAGPAVGEGRRAVESVLGLGDSVPAGSACECVSYVSLVAESLSARQGTPVAGPNLAAAGLTTQGLLDMLDDDAVRAGVAGADLTVITIGANDFEEEGVEDDACGADLACYGTALERLRANMDALLSRIHALRGPGGRVVVTGYWNVFLDGAAGRARGPKYVAGSDRLTVAVNAALAASAAASGALFADLHTAFKGEEGTRDDTGLLAADGDHPGAEGHRLIAETVLAAVSAPDPRR</sequence>
<dbReference type="InterPro" id="IPR013830">
    <property type="entry name" value="SGNH_hydro"/>
</dbReference>
<dbReference type="PANTHER" id="PTHR30383:SF5">
    <property type="entry name" value="SGNH HYDROLASE-TYPE ESTERASE DOMAIN-CONTAINING PROTEIN"/>
    <property type="match status" value="1"/>
</dbReference>
<dbReference type="InterPro" id="IPR051532">
    <property type="entry name" value="Ester_Hydrolysis_Enzymes"/>
</dbReference>
<keyword evidence="2" id="KW-0378">Hydrolase</keyword>
<dbReference type="PANTHER" id="PTHR30383">
    <property type="entry name" value="THIOESTERASE 1/PROTEASE 1/LYSOPHOSPHOLIPASE L1"/>
    <property type="match status" value="1"/>
</dbReference>
<dbReference type="OrthoDB" id="8215557at2"/>
<dbReference type="GO" id="GO:0004622">
    <property type="term" value="F:phosphatidylcholine lysophospholipase activity"/>
    <property type="evidence" value="ECO:0007669"/>
    <property type="project" value="TreeGrafter"/>
</dbReference>
<dbReference type="Pfam" id="PF13472">
    <property type="entry name" value="Lipase_GDSL_2"/>
    <property type="match status" value="1"/>
</dbReference>
<proteinExistence type="predicted"/>
<dbReference type="Proteomes" id="UP000253094">
    <property type="component" value="Unassembled WGS sequence"/>
</dbReference>
<dbReference type="EMBL" id="QOIL01000027">
    <property type="protein sequence ID" value="RCG22804.1"/>
    <property type="molecule type" value="Genomic_DNA"/>
</dbReference>
<reference evidence="2 3" key="1">
    <citation type="submission" date="2018-06" db="EMBL/GenBank/DDBJ databases">
        <title>Sphaerisporangium craniellae sp. nov., isolated from a marine sponge in the South China Sea.</title>
        <authorList>
            <person name="Li L."/>
        </authorList>
    </citation>
    <scope>NUCLEOTIDE SEQUENCE [LARGE SCALE GENOMIC DNA]</scope>
    <source>
        <strain evidence="2 3">CCTCC AA 208026</strain>
    </source>
</reference>
<feature type="domain" description="SGNH hydrolase-type esterase" evidence="1">
    <location>
        <begin position="112"/>
        <end position="313"/>
    </location>
</feature>
<dbReference type="InterPro" id="IPR036514">
    <property type="entry name" value="SGNH_hydro_sf"/>
</dbReference>
<dbReference type="CDD" id="cd00229">
    <property type="entry name" value="SGNH_hydrolase"/>
    <property type="match status" value="1"/>
</dbReference>
<evidence type="ECO:0000259" key="1">
    <source>
        <dbReference type="Pfam" id="PF13472"/>
    </source>
</evidence>
<accession>A0A367EXF5</accession>
<keyword evidence="3" id="KW-1185">Reference proteome</keyword>